<dbReference type="InterPro" id="IPR047960">
    <property type="entry name" value="Transpos_IS1380"/>
</dbReference>
<feature type="domain" description="Transposase DDE" evidence="1">
    <location>
        <begin position="21"/>
        <end position="459"/>
    </location>
</feature>
<organism evidence="2 3">
    <name type="scientific">Salicibibacter kimchii</name>
    <dbReference type="NCBI Taxonomy" id="2099786"/>
    <lineage>
        <taxon>Bacteria</taxon>
        <taxon>Bacillati</taxon>
        <taxon>Bacillota</taxon>
        <taxon>Bacilli</taxon>
        <taxon>Bacillales</taxon>
        <taxon>Bacillaceae</taxon>
        <taxon>Salicibibacter</taxon>
    </lineage>
</organism>
<evidence type="ECO:0000313" key="3">
    <source>
        <dbReference type="Proteomes" id="UP000252100"/>
    </source>
</evidence>
<dbReference type="EMBL" id="CP031092">
    <property type="protein sequence ID" value="AXF57671.1"/>
    <property type="molecule type" value="Genomic_DNA"/>
</dbReference>
<name>A0A345C390_9BACI</name>
<sequence>MEIVYTHPKGDSMIKFKIEEKLTPYTGLGIVGQLLSKTGLSTRLDQLPIPGVKTTPDVSNSDVAKSYLGLLCQGKSDFECVEEFREEPFYQYALDINAVPSCSTLRQRLNDISTIHADTGSSTWKPILLEESADLVQKHAHLLTPITLENDKPYLPLDVDVTPFDNSDTQKEGVSWTYKKFDGYAPIFAYLGREGFGVNVELRHGKTHCQAKTPAFLRETITYAKTMTDQPLLLRLDSGNDSVDNINVCQETSTSADFIIKRNPRKETAEDWLETAKKHGEVTNPREGKTVYRGVLKRKPNKAKNAVFLAFDVVERTSDSSGQTLLIPEIAFDTYWVSLDMAADEVVSLYQDHGTMEQFHSEIKTELDLERMPSGKFNTNDLVLHFGLFAYNLLRIIGQESLKINDQPLRKTVQRRRIRTVIKSMITMASKMIFHAGKWALKINKHNPWLPLFRRLYNTFAPG</sequence>
<protein>
    <submittedName>
        <fullName evidence="2">IS1380 family transposase</fullName>
    </submittedName>
</protein>
<keyword evidence="3" id="KW-1185">Reference proteome</keyword>
<gene>
    <name evidence="2" type="ORF">DT065_17970</name>
</gene>
<dbReference type="Proteomes" id="UP000252100">
    <property type="component" value="Chromosome"/>
</dbReference>
<evidence type="ECO:0000313" key="2">
    <source>
        <dbReference type="EMBL" id="AXF57671.1"/>
    </source>
</evidence>
<proteinExistence type="predicted"/>
<accession>A0A345C390</accession>
<dbReference type="InterPro" id="IPR025668">
    <property type="entry name" value="Tnp_DDE_dom"/>
</dbReference>
<dbReference type="AlphaFoldDB" id="A0A345C390"/>
<reference evidence="2 3" key="1">
    <citation type="journal article" date="2018" name="J. Microbiol.">
        <title>Salicibibacter kimchii gen. nov., sp. nov., a moderately halophilic and alkalitolerant bacterium in the family Bacillaceae, isolated from kimchi.</title>
        <authorList>
            <person name="Jang J.Y."/>
            <person name="Oh Y.J."/>
            <person name="Lim S.K."/>
            <person name="Park H.K."/>
            <person name="Lee C."/>
            <person name="Kim J.Y."/>
            <person name="Lee M.A."/>
            <person name="Choi H.J."/>
        </authorList>
    </citation>
    <scope>NUCLEOTIDE SEQUENCE [LARGE SCALE GENOMIC DNA]</scope>
    <source>
        <strain evidence="2 3">NKC1-1</strain>
    </source>
</reference>
<dbReference type="KEGG" id="rue:DT065_17970"/>
<dbReference type="Pfam" id="PF13701">
    <property type="entry name" value="DDE_Tnp_1_4"/>
    <property type="match status" value="1"/>
</dbReference>
<dbReference type="OrthoDB" id="9815173at2"/>
<evidence type="ECO:0000259" key="1">
    <source>
        <dbReference type="Pfam" id="PF13701"/>
    </source>
</evidence>
<dbReference type="NCBIfam" id="NF033539">
    <property type="entry name" value="transpos_IS1380"/>
    <property type="match status" value="1"/>
</dbReference>
<dbReference type="RefSeq" id="WP_114375707.1">
    <property type="nucleotide sequence ID" value="NZ_CP031092.1"/>
</dbReference>